<dbReference type="Pfam" id="PF19199">
    <property type="entry name" value="Phage_coatGP8"/>
    <property type="match status" value="1"/>
</dbReference>
<keyword evidence="2" id="KW-0732">Signal</keyword>
<gene>
    <name evidence="3" type="ORF">KZX48_12110</name>
    <name evidence="4" type="ORF">KZX48_12160</name>
</gene>
<dbReference type="InterPro" id="IPR008020">
    <property type="entry name" value="G8P"/>
</dbReference>
<protein>
    <submittedName>
        <fullName evidence="3">Capsid protein</fullName>
    </submittedName>
</protein>
<dbReference type="SUPFAM" id="SSF57987">
    <property type="entry name" value="Inovirus (filamentous phage) major coat protein"/>
    <property type="match status" value="1"/>
</dbReference>
<dbReference type="RefSeq" id="WP_087769586.1">
    <property type="nucleotide sequence ID" value="NZ_CP080107.1"/>
</dbReference>
<reference evidence="3" key="1">
    <citation type="submission" date="2021-07" db="EMBL/GenBank/DDBJ databases">
        <title>Characterization of Emerging Pathogens Carrying KPC-2 Gene in IncP-6 Plasmids Isolated from Urban Sewage in Argentina.</title>
        <authorList>
            <person name="Ghiglione B."/>
            <person name="Haim M.S."/>
            <person name="Dropa M."/>
        </authorList>
    </citation>
    <scope>NUCLEOTIDE SEQUENCE</scope>
    <source>
        <strain evidence="3">WW-19C</strain>
    </source>
</reference>
<evidence type="ECO:0000256" key="1">
    <source>
        <dbReference type="SAM" id="Phobius"/>
    </source>
</evidence>
<dbReference type="EMBL" id="CP080107">
    <property type="protein sequence ID" value="QYD24825.1"/>
    <property type="molecule type" value="Genomic_DNA"/>
</dbReference>
<accession>A0AAQ0EMC5</accession>
<dbReference type="Proteomes" id="UP000826990">
    <property type="component" value="Chromosome"/>
</dbReference>
<evidence type="ECO:0000313" key="5">
    <source>
        <dbReference type="Proteomes" id="UP000826990"/>
    </source>
</evidence>
<organism evidence="3 5">
    <name type="scientific">Enterobacter asburiae</name>
    <dbReference type="NCBI Taxonomy" id="61645"/>
    <lineage>
        <taxon>Bacteria</taxon>
        <taxon>Pseudomonadati</taxon>
        <taxon>Pseudomonadota</taxon>
        <taxon>Gammaproteobacteria</taxon>
        <taxon>Enterobacterales</taxon>
        <taxon>Enterobacteriaceae</taxon>
        <taxon>Enterobacter</taxon>
        <taxon>Enterobacter cloacae complex</taxon>
    </lineage>
</organism>
<sequence length="80" mass="8267">MNILSTVKSKFALASTALFVSVNCMAAEGATGSTDYAGQAMDSLLTQANDLIAKVWPVVVAVVGAGLAIRLFKKFSSKAV</sequence>
<keyword evidence="1" id="KW-0812">Transmembrane</keyword>
<dbReference type="InterPro" id="IPR023390">
    <property type="entry name" value="Phage_M13_G8P_capsid_dom_sf"/>
</dbReference>
<evidence type="ECO:0000313" key="4">
    <source>
        <dbReference type="EMBL" id="QYD24825.1"/>
    </source>
</evidence>
<dbReference type="PIRSF" id="PIRSF004117">
    <property type="entry name" value="Phage_coat_B"/>
    <property type="match status" value="1"/>
</dbReference>
<keyword evidence="1" id="KW-0472">Membrane</keyword>
<evidence type="ECO:0000313" key="3">
    <source>
        <dbReference type="EMBL" id="QYD24815.1"/>
    </source>
</evidence>
<feature type="chain" id="PRO_5042799483" evidence="2">
    <location>
        <begin position="27"/>
        <end position="80"/>
    </location>
</feature>
<dbReference type="Gene3D" id="1.20.5.80">
    <property type="match status" value="1"/>
</dbReference>
<dbReference type="EMBL" id="CP080107">
    <property type="protein sequence ID" value="QYD24815.1"/>
    <property type="molecule type" value="Genomic_DNA"/>
</dbReference>
<keyword evidence="1" id="KW-1133">Transmembrane helix</keyword>
<evidence type="ECO:0000256" key="2">
    <source>
        <dbReference type="SAM" id="SignalP"/>
    </source>
</evidence>
<feature type="transmembrane region" description="Helical" evidence="1">
    <location>
        <begin position="51"/>
        <end position="72"/>
    </location>
</feature>
<feature type="signal peptide" evidence="2">
    <location>
        <begin position="1"/>
        <end position="26"/>
    </location>
</feature>
<proteinExistence type="predicted"/>
<dbReference type="AlphaFoldDB" id="A0AAQ0EMC5"/>
<name>A0AAQ0EMC5_ENTAS</name>